<accession>A0A4R6SW79</accession>
<dbReference type="InterPro" id="IPR005467">
    <property type="entry name" value="His_kinase_dom"/>
</dbReference>
<name>A0A4R6SW79_9SPHI</name>
<comment type="catalytic activity">
    <reaction evidence="1">
        <text>ATP + protein L-histidine = ADP + protein N-phospho-L-histidine.</text>
        <dbReference type="EC" id="2.7.13.3"/>
    </reaction>
</comment>
<evidence type="ECO:0000256" key="4">
    <source>
        <dbReference type="ARBA" id="ARBA00022679"/>
    </source>
</evidence>
<dbReference type="NCBIfam" id="TIGR00229">
    <property type="entry name" value="sensory_box"/>
    <property type="match status" value="1"/>
</dbReference>
<dbReference type="Gene3D" id="3.30.565.10">
    <property type="entry name" value="Histidine kinase-like ATPase, C-terminal domain"/>
    <property type="match status" value="1"/>
</dbReference>
<dbReference type="SUPFAM" id="SSF52172">
    <property type="entry name" value="CheY-like"/>
    <property type="match status" value="1"/>
</dbReference>
<evidence type="ECO:0000256" key="3">
    <source>
        <dbReference type="ARBA" id="ARBA00022553"/>
    </source>
</evidence>
<dbReference type="GO" id="GO:0005524">
    <property type="term" value="F:ATP binding"/>
    <property type="evidence" value="ECO:0007669"/>
    <property type="project" value="UniProtKB-KW"/>
</dbReference>
<dbReference type="CDD" id="cd00130">
    <property type="entry name" value="PAS"/>
    <property type="match status" value="1"/>
</dbReference>
<dbReference type="Pfam" id="PF13426">
    <property type="entry name" value="PAS_9"/>
    <property type="match status" value="1"/>
</dbReference>
<dbReference type="InterPro" id="IPR011006">
    <property type="entry name" value="CheY-like_superfamily"/>
</dbReference>
<dbReference type="InterPro" id="IPR035965">
    <property type="entry name" value="PAS-like_dom_sf"/>
</dbReference>
<evidence type="ECO:0000313" key="14">
    <source>
        <dbReference type="Proteomes" id="UP000295620"/>
    </source>
</evidence>
<dbReference type="EC" id="2.7.13.3" evidence="2"/>
<dbReference type="PROSITE" id="PS50110">
    <property type="entry name" value="RESPONSE_REGULATORY"/>
    <property type="match status" value="1"/>
</dbReference>
<dbReference type="InterPro" id="IPR036097">
    <property type="entry name" value="HisK_dim/P_sf"/>
</dbReference>
<dbReference type="GO" id="GO:0000155">
    <property type="term" value="F:phosphorelay sensor kinase activity"/>
    <property type="evidence" value="ECO:0007669"/>
    <property type="project" value="InterPro"/>
</dbReference>
<keyword evidence="3 9" id="KW-0597">Phosphoprotein</keyword>
<dbReference type="Gene3D" id="3.40.50.2300">
    <property type="match status" value="1"/>
</dbReference>
<feature type="domain" description="Histidine kinase" evidence="10">
    <location>
        <begin position="270"/>
        <end position="479"/>
    </location>
</feature>
<dbReference type="Pfam" id="PF00072">
    <property type="entry name" value="Response_reg"/>
    <property type="match status" value="1"/>
</dbReference>
<feature type="domain" description="PAS" evidence="12">
    <location>
        <begin position="134"/>
        <end position="178"/>
    </location>
</feature>
<gene>
    <name evidence="13" type="ORF">ATK78_1792</name>
</gene>
<evidence type="ECO:0000256" key="9">
    <source>
        <dbReference type="PROSITE-ProRule" id="PRU00169"/>
    </source>
</evidence>
<dbReference type="Gene3D" id="1.10.287.130">
    <property type="match status" value="1"/>
</dbReference>
<dbReference type="InterPro" id="IPR036890">
    <property type="entry name" value="HATPase_C_sf"/>
</dbReference>
<dbReference type="PRINTS" id="PR00344">
    <property type="entry name" value="BCTRLSENSOR"/>
</dbReference>
<dbReference type="OrthoDB" id="1931120at2"/>
<evidence type="ECO:0000256" key="5">
    <source>
        <dbReference type="ARBA" id="ARBA00022741"/>
    </source>
</evidence>
<evidence type="ECO:0000256" key="7">
    <source>
        <dbReference type="ARBA" id="ARBA00022840"/>
    </source>
</evidence>
<dbReference type="InterPro" id="IPR000014">
    <property type="entry name" value="PAS"/>
</dbReference>
<dbReference type="EMBL" id="SNYC01000004">
    <property type="protein sequence ID" value="TDQ09636.1"/>
    <property type="molecule type" value="Genomic_DNA"/>
</dbReference>
<proteinExistence type="predicted"/>
<evidence type="ECO:0000259" key="12">
    <source>
        <dbReference type="PROSITE" id="PS50112"/>
    </source>
</evidence>
<organism evidence="13 14">
    <name type="scientific">Pedobacter metabolipauper</name>
    <dbReference type="NCBI Taxonomy" id="425513"/>
    <lineage>
        <taxon>Bacteria</taxon>
        <taxon>Pseudomonadati</taxon>
        <taxon>Bacteroidota</taxon>
        <taxon>Sphingobacteriia</taxon>
        <taxon>Sphingobacteriales</taxon>
        <taxon>Sphingobacteriaceae</taxon>
        <taxon>Pedobacter</taxon>
    </lineage>
</organism>
<dbReference type="SUPFAM" id="SSF47384">
    <property type="entry name" value="Homodimeric domain of signal transducing histidine kinase"/>
    <property type="match status" value="1"/>
</dbReference>
<dbReference type="SMART" id="SM00448">
    <property type="entry name" value="REC"/>
    <property type="match status" value="1"/>
</dbReference>
<evidence type="ECO:0000259" key="10">
    <source>
        <dbReference type="PROSITE" id="PS50109"/>
    </source>
</evidence>
<dbReference type="AlphaFoldDB" id="A0A4R6SW79"/>
<evidence type="ECO:0000313" key="13">
    <source>
        <dbReference type="EMBL" id="TDQ09636.1"/>
    </source>
</evidence>
<dbReference type="Proteomes" id="UP000295620">
    <property type="component" value="Unassembled WGS sequence"/>
</dbReference>
<comment type="caution">
    <text evidence="13">The sequence shown here is derived from an EMBL/GenBank/DDBJ whole genome shotgun (WGS) entry which is preliminary data.</text>
</comment>
<evidence type="ECO:0000259" key="11">
    <source>
        <dbReference type="PROSITE" id="PS50110"/>
    </source>
</evidence>
<keyword evidence="4" id="KW-0808">Transferase</keyword>
<dbReference type="SUPFAM" id="SSF55874">
    <property type="entry name" value="ATPase domain of HSP90 chaperone/DNA topoisomerase II/histidine kinase"/>
    <property type="match status" value="1"/>
</dbReference>
<dbReference type="CDD" id="cd00082">
    <property type="entry name" value="HisKA"/>
    <property type="match status" value="1"/>
</dbReference>
<dbReference type="SUPFAM" id="SSF55785">
    <property type="entry name" value="PYP-like sensor domain (PAS domain)"/>
    <property type="match status" value="1"/>
</dbReference>
<dbReference type="SMART" id="SM00387">
    <property type="entry name" value="HATPase_c"/>
    <property type="match status" value="1"/>
</dbReference>
<reference evidence="13 14" key="1">
    <citation type="submission" date="2019-03" db="EMBL/GenBank/DDBJ databases">
        <title>Genomic Encyclopedia of Archaeal and Bacterial Type Strains, Phase II (KMG-II): from individual species to whole genera.</title>
        <authorList>
            <person name="Goeker M."/>
        </authorList>
    </citation>
    <scope>NUCLEOTIDE SEQUENCE [LARGE SCALE GENOMIC DNA]</scope>
    <source>
        <strain evidence="13 14">DSM 19035</strain>
    </source>
</reference>
<dbReference type="PROSITE" id="PS50109">
    <property type="entry name" value="HIS_KIN"/>
    <property type="match status" value="1"/>
</dbReference>
<keyword evidence="5" id="KW-0547">Nucleotide-binding</keyword>
<dbReference type="Gene3D" id="3.30.450.20">
    <property type="entry name" value="PAS domain"/>
    <property type="match status" value="1"/>
</dbReference>
<evidence type="ECO:0000256" key="1">
    <source>
        <dbReference type="ARBA" id="ARBA00000085"/>
    </source>
</evidence>
<dbReference type="InterPro" id="IPR001789">
    <property type="entry name" value="Sig_transdc_resp-reg_receiver"/>
</dbReference>
<dbReference type="InterPro" id="IPR004358">
    <property type="entry name" value="Sig_transdc_His_kin-like_C"/>
</dbReference>
<keyword evidence="14" id="KW-1185">Reference proteome</keyword>
<keyword evidence="8" id="KW-0902">Two-component regulatory system</keyword>
<dbReference type="Pfam" id="PF02518">
    <property type="entry name" value="HATPase_c"/>
    <property type="match status" value="1"/>
</dbReference>
<dbReference type="RefSeq" id="WP_133575705.1">
    <property type="nucleotide sequence ID" value="NZ_SNYC01000004.1"/>
</dbReference>
<keyword evidence="6 13" id="KW-0418">Kinase</keyword>
<sequence>MEQIRVLLIDDDEDDYVLTKEIFDQISDRYVLAWVNNYENGIAAVLKKEFDVYLVDYRLGNGTGIDLLNEAINSGCEQPIIMLTGNNDLLIDEQAKNIGAADYLVKDEIDASLLDRSIRYSIKQTSILKALKDSEIKYRTIFEKAKDPILVSDYSGRIHDMNAGGLSFFGYAHSEIINLTDDVLFKNTIDGEKFRNLLEKKGALIDFECELLAKDGTAFYCSLSSVIQIDMIRVSEVYHTIIRDLSYRKDIEEKSVKIGKMSISEHIARGLAEEVRDPLTTINFALDELAADENLLANETVQSYIEIIKNNCDKLNMLMHDFISSTETKTLNLQRHSIVEIIEEAVSEMDDLISGENIRLTMKLEETEQKVLLDKPKIKHAITSVIKNAVEAMTSFPKTILIRGTADRDRYEIGIKDNGCGVSIENRDYIFEPFFTTKKRANGLGLTHAQRVLTTHKGNIEYESLPEGSLFLLHIPLYYEEELWL</sequence>
<dbReference type="InterPro" id="IPR003661">
    <property type="entry name" value="HisK_dim/P_dom"/>
</dbReference>
<protein>
    <recommendedName>
        <fullName evidence="2">histidine kinase</fullName>
        <ecNumber evidence="2">2.7.13.3</ecNumber>
    </recommendedName>
</protein>
<feature type="domain" description="Response regulatory" evidence="11">
    <location>
        <begin position="5"/>
        <end position="121"/>
    </location>
</feature>
<evidence type="ECO:0000256" key="6">
    <source>
        <dbReference type="ARBA" id="ARBA00022777"/>
    </source>
</evidence>
<feature type="modified residue" description="4-aspartylphosphate" evidence="9">
    <location>
        <position position="56"/>
    </location>
</feature>
<dbReference type="CDD" id="cd00156">
    <property type="entry name" value="REC"/>
    <property type="match status" value="1"/>
</dbReference>
<dbReference type="PANTHER" id="PTHR43065:SF46">
    <property type="entry name" value="C4-DICARBOXYLATE TRANSPORT SENSOR PROTEIN DCTB"/>
    <property type="match status" value="1"/>
</dbReference>
<keyword evidence="7" id="KW-0067">ATP-binding</keyword>
<dbReference type="SMART" id="SM00091">
    <property type="entry name" value="PAS"/>
    <property type="match status" value="1"/>
</dbReference>
<dbReference type="PROSITE" id="PS50112">
    <property type="entry name" value="PAS"/>
    <property type="match status" value="1"/>
</dbReference>
<evidence type="ECO:0000256" key="2">
    <source>
        <dbReference type="ARBA" id="ARBA00012438"/>
    </source>
</evidence>
<dbReference type="InterPro" id="IPR003594">
    <property type="entry name" value="HATPase_dom"/>
</dbReference>
<evidence type="ECO:0000256" key="8">
    <source>
        <dbReference type="ARBA" id="ARBA00023012"/>
    </source>
</evidence>
<dbReference type="PANTHER" id="PTHR43065">
    <property type="entry name" value="SENSOR HISTIDINE KINASE"/>
    <property type="match status" value="1"/>
</dbReference>